<dbReference type="SUPFAM" id="SSF55347">
    <property type="entry name" value="Glyceraldehyde-3-phosphate dehydrogenase-like, C-terminal domain"/>
    <property type="match status" value="1"/>
</dbReference>
<dbReference type="PANTHER" id="PTHR43818">
    <property type="entry name" value="BCDNA.GH03377"/>
    <property type="match status" value="1"/>
</dbReference>
<dbReference type="Gene3D" id="3.30.360.10">
    <property type="entry name" value="Dihydrodipicolinate Reductase, domain 2"/>
    <property type="match status" value="1"/>
</dbReference>
<accession>A0ABQ4GSV6</accession>
<proteinExistence type="predicted"/>
<dbReference type="InterPro" id="IPR050463">
    <property type="entry name" value="Gfo/Idh/MocA_oxidrdct_glycsds"/>
</dbReference>
<evidence type="ECO:0000259" key="2">
    <source>
        <dbReference type="Pfam" id="PF01408"/>
    </source>
</evidence>
<protein>
    <submittedName>
        <fullName evidence="4">Dehydrogenase</fullName>
    </submittedName>
</protein>
<dbReference type="Pfam" id="PF22725">
    <property type="entry name" value="GFO_IDH_MocA_C3"/>
    <property type="match status" value="1"/>
</dbReference>
<keyword evidence="5" id="KW-1185">Reference proteome</keyword>
<organism evidence="4 5">
    <name type="scientific">Microbispora siamensis</name>
    <dbReference type="NCBI Taxonomy" id="564413"/>
    <lineage>
        <taxon>Bacteria</taxon>
        <taxon>Bacillati</taxon>
        <taxon>Actinomycetota</taxon>
        <taxon>Actinomycetes</taxon>
        <taxon>Streptosporangiales</taxon>
        <taxon>Streptosporangiaceae</taxon>
        <taxon>Microbispora</taxon>
    </lineage>
</organism>
<dbReference type="InterPro" id="IPR000683">
    <property type="entry name" value="Gfo/Idh/MocA-like_OxRdtase_N"/>
</dbReference>
<dbReference type="Pfam" id="PF01408">
    <property type="entry name" value="GFO_IDH_MocA"/>
    <property type="match status" value="1"/>
</dbReference>
<name>A0ABQ4GSV6_9ACTN</name>
<evidence type="ECO:0000313" key="4">
    <source>
        <dbReference type="EMBL" id="GIH64486.1"/>
    </source>
</evidence>
<dbReference type="InterPro" id="IPR055170">
    <property type="entry name" value="GFO_IDH_MocA-like_dom"/>
</dbReference>
<comment type="caution">
    <text evidence="4">The sequence shown here is derived from an EMBL/GenBank/DDBJ whole genome shotgun (WGS) entry which is preliminary data.</text>
</comment>
<gene>
    <name evidence="4" type="ORF">Msi02_53030</name>
</gene>
<evidence type="ECO:0000313" key="5">
    <source>
        <dbReference type="Proteomes" id="UP000660454"/>
    </source>
</evidence>
<dbReference type="EMBL" id="BOOF01000032">
    <property type="protein sequence ID" value="GIH64486.1"/>
    <property type="molecule type" value="Genomic_DNA"/>
</dbReference>
<keyword evidence="1" id="KW-0560">Oxidoreductase</keyword>
<feature type="domain" description="GFO/IDH/MocA-like oxidoreductase" evidence="3">
    <location>
        <begin position="131"/>
        <end position="261"/>
    </location>
</feature>
<sequence length="360" mass="38529">MVNRMRAGIVGVGFMGTVHARAIRRAGGVVVRAVGSTPESSRNAAEHLRPEDFTETVEELLSADDIDVVHICTPNATHARLARAAIAAGKHVVCEKPLAVNPYEAEELAQLAVDAGVTATVPFVYRFYPTVREARARVADGTAGPVRLLHGSYLQDWLAEDSDDNWRVDSAAGGPSRAFADIGVHWCDLVEFVSGHRIVRVAAQTMIAVPARGGRRVETEDAAVVLFETDGGAVGNVTVSQVTPGRKNRLWFSVDGAKESLTFDQENPETLWIGGREINRQLLRGTSESLVAARYTAVPAGHPQGYQDCFDAFVADAYAAVDGVEPDGLPTFADGLRAAQLTAAVLEAAQKQTWVEVASC</sequence>
<dbReference type="PANTHER" id="PTHR43818:SF11">
    <property type="entry name" value="BCDNA.GH03377"/>
    <property type="match status" value="1"/>
</dbReference>
<evidence type="ECO:0000256" key="1">
    <source>
        <dbReference type="ARBA" id="ARBA00023002"/>
    </source>
</evidence>
<evidence type="ECO:0000259" key="3">
    <source>
        <dbReference type="Pfam" id="PF22725"/>
    </source>
</evidence>
<reference evidence="4 5" key="1">
    <citation type="submission" date="2021-01" db="EMBL/GenBank/DDBJ databases">
        <title>Whole genome shotgun sequence of Microbispora siamensis NBRC 104113.</title>
        <authorList>
            <person name="Komaki H."/>
            <person name="Tamura T."/>
        </authorList>
    </citation>
    <scope>NUCLEOTIDE SEQUENCE [LARGE SCALE GENOMIC DNA]</scope>
    <source>
        <strain evidence="4 5">NBRC 104113</strain>
    </source>
</reference>
<feature type="domain" description="Gfo/Idh/MocA-like oxidoreductase N-terminal" evidence="2">
    <location>
        <begin position="5"/>
        <end position="121"/>
    </location>
</feature>
<dbReference type="Proteomes" id="UP000660454">
    <property type="component" value="Unassembled WGS sequence"/>
</dbReference>
<dbReference type="Gene3D" id="3.40.50.720">
    <property type="entry name" value="NAD(P)-binding Rossmann-like Domain"/>
    <property type="match status" value="1"/>
</dbReference>
<dbReference type="SUPFAM" id="SSF51735">
    <property type="entry name" value="NAD(P)-binding Rossmann-fold domains"/>
    <property type="match status" value="1"/>
</dbReference>
<dbReference type="InterPro" id="IPR036291">
    <property type="entry name" value="NAD(P)-bd_dom_sf"/>
</dbReference>